<protein>
    <submittedName>
        <fullName evidence="2">Uncharacterized protein</fullName>
    </submittedName>
</protein>
<evidence type="ECO:0000313" key="2">
    <source>
        <dbReference type="EMBL" id="DAD96005.1"/>
    </source>
</evidence>
<evidence type="ECO:0000256" key="1">
    <source>
        <dbReference type="SAM" id="Phobius"/>
    </source>
</evidence>
<sequence length="67" mass="8000">MINALLILYFVKLTVFHILLEITLFNGFFIIQFTFSNYVKVALFFYIKKLQFLHLFVISNLCNSYIP</sequence>
<keyword evidence="1" id="KW-0812">Transmembrane</keyword>
<dbReference type="EMBL" id="BK015207">
    <property type="protein sequence ID" value="DAD96005.1"/>
    <property type="molecule type" value="Genomic_DNA"/>
</dbReference>
<keyword evidence="1" id="KW-0472">Membrane</keyword>
<organism evidence="2">
    <name type="scientific">Myoviridae sp. ctSGm32</name>
    <dbReference type="NCBI Taxonomy" id="2826653"/>
    <lineage>
        <taxon>Viruses</taxon>
        <taxon>Duplodnaviria</taxon>
        <taxon>Heunggongvirae</taxon>
        <taxon>Uroviricota</taxon>
        <taxon>Caudoviricetes</taxon>
    </lineage>
</organism>
<keyword evidence="1" id="KW-1133">Transmembrane helix</keyword>
<reference evidence="2" key="1">
    <citation type="journal article" date="2021" name="Proc. Natl. Acad. Sci. U.S.A.">
        <title>A Catalog of Tens of Thousands of Viruses from Human Metagenomes Reveals Hidden Associations with Chronic Diseases.</title>
        <authorList>
            <person name="Tisza M.J."/>
            <person name="Buck C.B."/>
        </authorList>
    </citation>
    <scope>NUCLEOTIDE SEQUENCE</scope>
    <source>
        <strain evidence="2">CtSGm32</strain>
    </source>
</reference>
<accession>A0A8S5NMH3</accession>
<name>A0A8S5NMH3_9CAUD</name>
<feature type="transmembrane region" description="Helical" evidence="1">
    <location>
        <begin position="6"/>
        <end position="31"/>
    </location>
</feature>
<proteinExistence type="predicted"/>